<accession>G2DI05</accession>
<gene>
    <name evidence="2" type="ORF">Rifp1Sym_hd00020</name>
</gene>
<dbReference type="AlphaFoldDB" id="G2DI05"/>
<name>G2DI05_9GAMM</name>
<evidence type="ECO:0000313" key="2">
    <source>
        <dbReference type="EMBL" id="EGV49749.1"/>
    </source>
</evidence>
<dbReference type="EMBL" id="AFOC01000187">
    <property type="protein sequence ID" value="EGV49749.1"/>
    <property type="molecule type" value="Genomic_DNA"/>
</dbReference>
<evidence type="ECO:0000259" key="1">
    <source>
        <dbReference type="Pfam" id="PF01610"/>
    </source>
</evidence>
<dbReference type="Proteomes" id="UP000004491">
    <property type="component" value="Unassembled WGS sequence"/>
</dbReference>
<keyword evidence="3" id="KW-1185">Reference proteome</keyword>
<protein>
    <submittedName>
        <fullName evidence="2">Transposase, IS204/IS1001/IS1096/IS1165 family</fullName>
    </submittedName>
</protein>
<dbReference type="InterPro" id="IPR002560">
    <property type="entry name" value="Transposase_DDE"/>
</dbReference>
<sequence length="69" mass="7893">MKESLREILSTPMSRDTAEQLLMEWYSWARRCRVVQMKKLATSIKEHLTGILNGFTSHLSNGRAKASTP</sequence>
<reference evidence="2" key="1">
    <citation type="journal article" date="2011" name="ISME J.">
        <title>The endosymbionts of the deep-sea tubeworms Riftia pachyptila and Tevnia jerichonana share an identical physiology as revealed by proteogenomic analyses.</title>
        <authorList>
            <person name="Gardebrecht A."/>
            <person name="Markert S."/>
            <person name="Felbeck H."/>
            <person name="Thuermer A."/>
            <person name="Albrecht D."/>
            <person name="Wollherr A."/>
            <person name="Kabisch J."/>
            <person name="Lehmann R."/>
            <person name="Daniel R."/>
            <person name="Liesegang H."/>
            <person name="Hecker M."/>
            <person name="Sievert S.M."/>
            <person name="Schweder T."/>
        </authorList>
    </citation>
    <scope>NUCLEOTIDE SEQUENCE [LARGE SCALE GENOMIC DNA]</scope>
</reference>
<dbReference type="RefSeq" id="WP_005966887.1">
    <property type="nucleotide sequence ID" value="NZ_AFOC01000187.1"/>
</dbReference>
<evidence type="ECO:0000313" key="3">
    <source>
        <dbReference type="Proteomes" id="UP000004491"/>
    </source>
</evidence>
<organism evidence="2 3">
    <name type="scientific">endosymbiont of Riftia pachyptila</name>
    <name type="common">vent Ph05</name>
    <dbReference type="NCBI Taxonomy" id="1048808"/>
    <lineage>
        <taxon>Bacteria</taxon>
        <taxon>Pseudomonadati</taxon>
        <taxon>Pseudomonadota</taxon>
        <taxon>Gammaproteobacteria</taxon>
        <taxon>sulfur-oxidizing symbionts</taxon>
    </lineage>
</organism>
<proteinExistence type="predicted"/>
<comment type="caution">
    <text evidence="2">The sequence shown here is derived from an EMBL/GenBank/DDBJ whole genome shotgun (WGS) entry which is preliminary data.</text>
</comment>
<dbReference type="Pfam" id="PF01610">
    <property type="entry name" value="DDE_Tnp_ISL3"/>
    <property type="match status" value="1"/>
</dbReference>
<feature type="domain" description="Transposase IS204/IS1001/IS1096/IS1165 DDE" evidence="1">
    <location>
        <begin position="1"/>
        <end position="63"/>
    </location>
</feature>